<dbReference type="AlphaFoldDB" id="A0A409VNT9"/>
<name>A0A409VNT9_9AGAR</name>
<dbReference type="InParanoid" id="A0A409VNT9"/>
<sequence length="243" mass="26473">MAYPTRRRHDPQLRMPAAPDPIFRASTPDIFSSLPAPLSSPTHNANYAELRASAEALLLLNNTGQDITSNAEKENINPVVTEPIVPISAPRPLSYAVKGKAAFRSILSVGEGEGDSSSFMDPSSIEELPVHHFQAIQQLPSIPTSVQDALPQHFQLPSFPMPENPSKGKAPETAKPPMIIRPITPSTIMALTEPCLMNWCYRVEEDDRIQIPIAANIASLHALANLTNMLSNRAPSGQNPWGF</sequence>
<gene>
    <name evidence="1" type="ORF">CVT26_005821</name>
</gene>
<reference evidence="1 2" key="1">
    <citation type="journal article" date="2018" name="Evol. Lett.">
        <title>Horizontal gene cluster transfer increased hallucinogenic mushroom diversity.</title>
        <authorList>
            <person name="Reynolds H.T."/>
            <person name="Vijayakumar V."/>
            <person name="Gluck-Thaler E."/>
            <person name="Korotkin H.B."/>
            <person name="Matheny P.B."/>
            <person name="Slot J.C."/>
        </authorList>
    </citation>
    <scope>NUCLEOTIDE SEQUENCE [LARGE SCALE GENOMIC DNA]</scope>
    <source>
        <strain evidence="1 2">SRW20</strain>
    </source>
</reference>
<evidence type="ECO:0000313" key="2">
    <source>
        <dbReference type="Proteomes" id="UP000284706"/>
    </source>
</evidence>
<dbReference type="OrthoDB" id="3064730at2759"/>
<dbReference type="EMBL" id="NHYE01005605">
    <property type="protein sequence ID" value="PPQ67941.1"/>
    <property type="molecule type" value="Genomic_DNA"/>
</dbReference>
<proteinExistence type="predicted"/>
<comment type="caution">
    <text evidence="1">The sequence shown here is derived from an EMBL/GenBank/DDBJ whole genome shotgun (WGS) entry which is preliminary data.</text>
</comment>
<evidence type="ECO:0000313" key="1">
    <source>
        <dbReference type="EMBL" id="PPQ67941.1"/>
    </source>
</evidence>
<accession>A0A409VNT9</accession>
<dbReference type="Proteomes" id="UP000284706">
    <property type="component" value="Unassembled WGS sequence"/>
</dbReference>
<organism evidence="1 2">
    <name type="scientific">Gymnopilus dilepis</name>
    <dbReference type="NCBI Taxonomy" id="231916"/>
    <lineage>
        <taxon>Eukaryota</taxon>
        <taxon>Fungi</taxon>
        <taxon>Dikarya</taxon>
        <taxon>Basidiomycota</taxon>
        <taxon>Agaricomycotina</taxon>
        <taxon>Agaricomycetes</taxon>
        <taxon>Agaricomycetidae</taxon>
        <taxon>Agaricales</taxon>
        <taxon>Agaricineae</taxon>
        <taxon>Hymenogastraceae</taxon>
        <taxon>Gymnopilus</taxon>
    </lineage>
</organism>
<keyword evidence="2" id="KW-1185">Reference proteome</keyword>
<protein>
    <submittedName>
        <fullName evidence="1">Uncharacterized protein</fullName>
    </submittedName>
</protein>